<feature type="transmembrane region" description="Helical" evidence="3">
    <location>
        <begin position="31"/>
        <end position="50"/>
    </location>
</feature>
<evidence type="ECO:0000256" key="1">
    <source>
        <dbReference type="ARBA" id="ARBA00004127"/>
    </source>
</evidence>
<organism evidence="5 6">
    <name type="scientific">Bacillus salitolerans</name>
    <dbReference type="NCBI Taxonomy" id="1437434"/>
    <lineage>
        <taxon>Bacteria</taxon>
        <taxon>Bacillati</taxon>
        <taxon>Bacillota</taxon>
        <taxon>Bacilli</taxon>
        <taxon>Bacillales</taxon>
        <taxon>Bacillaceae</taxon>
        <taxon>Bacillus</taxon>
    </lineage>
</organism>
<accession>A0ABW4LSP1</accession>
<gene>
    <name evidence="5" type="ORF">ACFSCX_16675</name>
</gene>
<name>A0ABW4LSP1_9BACI</name>
<dbReference type="InterPro" id="IPR037185">
    <property type="entry name" value="EmrE-like"/>
</dbReference>
<keyword evidence="3" id="KW-0472">Membrane</keyword>
<dbReference type="EMBL" id="JBHUEM010000039">
    <property type="protein sequence ID" value="MFD1738164.1"/>
    <property type="molecule type" value="Genomic_DNA"/>
</dbReference>
<comment type="subcellular location">
    <subcellularLocation>
        <location evidence="1">Endomembrane system</location>
        <topology evidence="1">Multi-pass membrane protein</topology>
    </subcellularLocation>
</comment>
<evidence type="ECO:0000256" key="2">
    <source>
        <dbReference type="ARBA" id="ARBA00007362"/>
    </source>
</evidence>
<keyword evidence="6" id="KW-1185">Reference proteome</keyword>
<feature type="domain" description="EamA" evidence="4">
    <location>
        <begin position="2"/>
        <end position="42"/>
    </location>
</feature>
<dbReference type="SUPFAM" id="SSF103481">
    <property type="entry name" value="Multidrug resistance efflux transporter EmrE"/>
    <property type="match status" value="1"/>
</dbReference>
<comment type="caution">
    <text evidence="5">The sequence shown here is derived from an EMBL/GenBank/DDBJ whole genome shotgun (WGS) entry which is preliminary data.</text>
</comment>
<evidence type="ECO:0000313" key="5">
    <source>
        <dbReference type="EMBL" id="MFD1738164.1"/>
    </source>
</evidence>
<dbReference type="Pfam" id="PF00892">
    <property type="entry name" value="EamA"/>
    <property type="match status" value="1"/>
</dbReference>
<protein>
    <submittedName>
        <fullName evidence="5">EamA family transporter</fullName>
    </submittedName>
</protein>
<dbReference type="Proteomes" id="UP001597214">
    <property type="component" value="Unassembled WGS sequence"/>
</dbReference>
<comment type="similarity">
    <text evidence="2">Belongs to the EamA transporter family.</text>
</comment>
<dbReference type="RefSeq" id="WP_377929379.1">
    <property type="nucleotide sequence ID" value="NZ_JBHUEM010000039.1"/>
</dbReference>
<feature type="transmembrane region" description="Helical" evidence="3">
    <location>
        <begin position="7"/>
        <end position="25"/>
    </location>
</feature>
<keyword evidence="3" id="KW-1133">Transmembrane helix</keyword>
<reference evidence="6" key="1">
    <citation type="journal article" date="2019" name="Int. J. Syst. Evol. Microbiol.">
        <title>The Global Catalogue of Microorganisms (GCM) 10K type strain sequencing project: providing services to taxonomists for standard genome sequencing and annotation.</title>
        <authorList>
            <consortium name="The Broad Institute Genomics Platform"/>
            <consortium name="The Broad Institute Genome Sequencing Center for Infectious Disease"/>
            <person name="Wu L."/>
            <person name="Ma J."/>
        </authorList>
    </citation>
    <scope>NUCLEOTIDE SEQUENCE [LARGE SCALE GENOMIC DNA]</scope>
    <source>
        <strain evidence="6">CCUG 49339</strain>
    </source>
</reference>
<sequence length="69" mass="7501">MPVQTVSILGYLEPLSALIFSAVILGEKLSLVQIAGAMLILGDVAFGELFRPEKKRATGRKRQNGIMNE</sequence>
<dbReference type="InterPro" id="IPR000620">
    <property type="entry name" value="EamA_dom"/>
</dbReference>
<evidence type="ECO:0000259" key="4">
    <source>
        <dbReference type="Pfam" id="PF00892"/>
    </source>
</evidence>
<evidence type="ECO:0000256" key="3">
    <source>
        <dbReference type="SAM" id="Phobius"/>
    </source>
</evidence>
<proteinExistence type="inferred from homology"/>
<keyword evidence="3" id="KW-0812">Transmembrane</keyword>
<evidence type="ECO:0000313" key="6">
    <source>
        <dbReference type="Proteomes" id="UP001597214"/>
    </source>
</evidence>